<dbReference type="Pfam" id="PF01259">
    <property type="entry name" value="SAICAR_synt"/>
    <property type="match status" value="1"/>
</dbReference>
<dbReference type="GO" id="GO:0006189">
    <property type="term" value="P:'de novo' IMP biosynthetic process"/>
    <property type="evidence" value="ECO:0007669"/>
    <property type="project" value="UniProtKB-UniRule"/>
</dbReference>
<dbReference type="PROSITE" id="PS01057">
    <property type="entry name" value="SAICAR_SYNTHETASE_1"/>
    <property type="match status" value="1"/>
</dbReference>
<dbReference type="Proteomes" id="UP000527815">
    <property type="component" value="Unassembled WGS sequence"/>
</dbReference>
<dbReference type="CDD" id="cd01414">
    <property type="entry name" value="SAICAR_synt_Sc"/>
    <property type="match status" value="1"/>
</dbReference>
<proteinExistence type="inferred from homology"/>
<reference evidence="11 12" key="1">
    <citation type="journal article" date="2019" name="Environ. Microbiol.">
        <title>Genomics insights into ecotype formation of ammonia-oxidizing archaea in the deep ocean.</title>
        <authorList>
            <person name="Wang Y."/>
            <person name="Huang J.M."/>
            <person name="Cui G.J."/>
            <person name="Nunoura T."/>
            <person name="Takaki Y."/>
            <person name="Li W.L."/>
            <person name="Li J."/>
            <person name="Gao Z.M."/>
            <person name="Takai K."/>
            <person name="Zhang A.Q."/>
            <person name="Stepanauskas R."/>
        </authorList>
    </citation>
    <scope>NUCLEOTIDE SEQUENCE [LARGE SCALE GENOMIC DNA]</scope>
    <source>
        <strain evidence="10 12">D1b</strain>
        <strain evidence="9 11">L15b</strain>
    </source>
</reference>
<gene>
    <name evidence="7 9" type="primary">purC</name>
    <name evidence="9" type="ORF">HX837_00910</name>
    <name evidence="10" type="ORF">HX865_02195</name>
</gene>
<dbReference type="Gene3D" id="3.30.470.20">
    <property type="entry name" value="ATP-grasp fold, B domain"/>
    <property type="match status" value="1"/>
</dbReference>
<dbReference type="NCBIfam" id="TIGR00081">
    <property type="entry name" value="purC"/>
    <property type="match status" value="1"/>
</dbReference>
<evidence type="ECO:0000313" key="11">
    <source>
        <dbReference type="Proteomes" id="UP000523105"/>
    </source>
</evidence>
<dbReference type="GO" id="GO:0004639">
    <property type="term" value="F:phosphoribosylaminoimidazolesuccinocarboxamide synthase activity"/>
    <property type="evidence" value="ECO:0007669"/>
    <property type="project" value="UniProtKB-UniRule"/>
</dbReference>
<feature type="domain" description="SAICAR synthetase/ADE2 N-terminal" evidence="8">
    <location>
        <begin position="4"/>
        <end position="235"/>
    </location>
</feature>
<comment type="caution">
    <text evidence="9">The sequence shown here is derived from an EMBL/GenBank/DDBJ whole genome shotgun (WGS) entry which is preliminary data.</text>
</comment>
<evidence type="ECO:0000256" key="1">
    <source>
        <dbReference type="ARBA" id="ARBA00004672"/>
    </source>
</evidence>
<dbReference type="EMBL" id="JACASZ010000023">
    <property type="protein sequence ID" value="NWJ77305.1"/>
    <property type="molecule type" value="Genomic_DNA"/>
</dbReference>
<dbReference type="GO" id="GO:0005524">
    <property type="term" value="F:ATP binding"/>
    <property type="evidence" value="ECO:0007669"/>
    <property type="project" value="UniProtKB-KW"/>
</dbReference>
<name>A0A7K4MCJ1_9ARCH</name>
<keyword evidence="4 7" id="KW-0547">Nucleotide-binding</keyword>
<comment type="catalytic activity">
    <reaction evidence="7">
        <text>5-amino-1-(5-phospho-D-ribosyl)imidazole-4-carboxylate + L-aspartate + ATP = (2S)-2-[5-amino-1-(5-phospho-beta-D-ribosyl)imidazole-4-carboxamido]succinate + ADP + phosphate + 2 H(+)</text>
        <dbReference type="Rhea" id="RHEA:22628"/>
        <dbReference type="ChEBI" id="CHEBI:15378"/>
        <dbReference type="ChEBI" id="CHEBI:29991"/>
        <dbReference type="ChEBI" id="CHEBI:30616"/>
        <dbReference type="ChEBI" id="CHEBI:43474"/>
        <dbReference type="ChEBI" id="CHEBI:58443"/>
        <dbReference type="ChEBI" id="CHEBI:77657"/>
        <dbReference type="ChEBI" id="CHEBI:456216"/>
        <dbReference type="EC" id="6.3.2.6"/>
    </reaction>
</comment>
<evidence type="ECO:0000313" key="10">
    <source>
        <dbReference type="EMBL" id="NWJ77305.1"/>
    </source>
</evidence>
<keyword evidence="3 7" id="KW-0436">Ligase</keyword>
<dbReference type="SUPFAM" id="SSF56104">
    <property type="entry name" value="SAICAR synthase-like"/>
    <property type="match status" value="1"/>
</dbReference>
<keyword evidence="5 7" id="KW-0658">Purine biosynthesis</keyword>
<evidence type="ECO:0000256" key="3">
    <source>
        <dbReference type="ARBA" id="ARBA00022598"/>
    </source>
</evidence>
<sequence>MKFLTSGKVKDVYELEDGKLLFKFSNRVSAYDVKFKDEIPKKGEVLCKFAEYWFKKLCVPNHFVERKSDTEIVVRKLNMLPIECVVRGYFYGSLVSRWKDGKISLEDGTQTDLAAKLPSPIFDPTTKSTHDMPVNKEEAISQKLVTNDEYDWLSEESIKIYEKMARIADNAGFILADLKLEFGKLNNEIILADSIGPDEFRLWPKDAFKIGETQEAYDKQLLRDWLTENGYQKKFDDARSSGDEPIAPSIPSDLVSKMTQRYVTAYERLTGNTL</sequence>
<accession>A0A7K4MCJ1</accession>
<dbReference type="InterPro" id="IPR028923">
    <property type="entry name" value="SAICAR_synt/ADE2_N"/>
</dbReference>
<reference evidence="9" key="2">
    <citation type="submission" date="2020-06" db="EMBL/GenBank/DDBJ databases">
        <authorList>
            <person name="Wang Y."/>
        </authorList>
    </citation>
    <scope>NUCLEOTIDE SEQUENCE</scope>
    <source>
        <strain evidence="10">D1b</strain>
        <strain evidence="9">L15b</strain>
    </source>
</reference>
<evidence type="ECO:0000256" key="5">
    <source>
        <dbReference type="ARBA" id="ARBA00022755"/>
    </source>
</evidence>
<protein>
    <recommendedName>
        <fullName evidence="7">Phosphoribosylaminoimidazole-succinocarboxamide synthase</fullName>
        <ecNumber evidence="7">6.3.2.6</ecNumber>
    </recommendedName>
    <alternativeName>
        <fullName evidence="7">SAICAR synthetase</fullName>
    </alternativeName>
</protein>
<dbReference type="PANTHER" id="PTHR43700:SF1">
    <property type="entry name" value="PHOSPHORIBOSYLAMINOIMIDAZOLE-SUCCINOCARBOXAMIDE SYNTHASE"/>
    <property type="match status" value="1"/>
</dbReference>
<dbReference type="GO" id="GO:0005737">
    <property type="term" value="C:cytoplasm"/>
    <property type="evidence" value="ECO:0007669"/>
    <property type="project" value="TreeGrafter"/>
</dbReference>
<organism evidence="9 11">
    <name type="scientific">Marine Group I thaumarchaeote</name>
    <dbReference type="NCBI Taxonomy" id="2511932"/>
    <lineage>
        <taxon>Archaea</taxon>
        <taxon>Nitrososphaerota</taxon>
        <taxon>Marine Group I</taxon>
    </lineage>
</organism>
<dbReference type="HAMAP" id="MF_00137">
    <property type="entry name" value="SAICAR_synth"/>
    <property type="match status" value="1"/>
</dbReference>
<evidence type="ECO:0000256" key="4">
    <source>
        <dbReference type="ARBA" id="ARBA00022741"/>
    </source>
</evidence>
<comment type="pathway">
    <text evidence="1 7">Purine metabolism; IMP biosynthesis via de novo pathway; 5-amino-1-(5-phospho-D-ribosyl)imidazole-4-carboxamide from 5-amino-1-(5-phospho-D-ribosyl)imidazole-4-carboxylate: step 1/2.</text>
</comment>
<evidence type="ECO:0000313" key="9">
    <source>
        <dbReference type="EMBL" id="NWJ42779.1"/>
    </source>
</evidence>
<evidence type="ECO:0000256" key="2">
    <source>
        <dbReference type="ARBA" id="ARBA00010190"/>
    </source>
</evidence>
<evidence type="ECO:0000256" key="6">
    <source>
        <dbReference type="ARBA" id="ARBA00022840"/>
    </source>
</evidence>
<dbReference type="InterPro" id="IPR001636">
    <property type="entry name" value="SAICAR_synth"/>
</dbReference>
<dbReference type="PANTHER" id="PTHR43700">
    <property type="entry name" value="PHOSPHORIBOSYLAMINOIMIDAZOLE-SUCCINOCARBOXAMIDE SYNTHASE"/>
    <property type="match status" value="1"/>
</dbReference>
<dbReference type="Gene3D" id="3.30.200.20">
    <property type="entry name" value="Phosphorylase Kinase, domain 1"/>
    <property type="match status" value="1"/>
</dbReference>
<dbReference type="InterPro" id="IPR018236">
    <property type="entry name" value="SAICAR_synthetase_CS"/>
</dbReference>
<dbReference type="AlphaFoldDB" id="A0A7K4MCJ1"/>
<evidence type="ECO:0000313" key="12">
    <source>
        <dbReference type="Proteomes" id="UP000527815"/>
    </source>
</evidence>
<dbReference type="Proteomes" id="UP000523105">
    <property type="component" value="Unassembled WGS sequence"/>
</dbReference>
<dbReference type="UniPathway" id="UPA00074">
    <property type="reaction ID" value="UER00131"/>
</dbReference>
<dbReference type="PROSITE" id="PS01058">
    <property type="entry name" value="SAICAR_SYNTHETASE_2"/>
    <property type="match status" value="1"/>
</dbReference>
<keyword evidence="6 7" id="KW-0067">ATP-binding</keyword>
<dbReference type="EMBL" id="JACASV010000003">
    <property type="protein sequence ID" value="NWJ42779.1"/>
    <property type="molecule type" value="Genomic_DNA"/>
</dbReference>
<comment type="similarity">
    <text evidence="2 7">Belongs to the SAICAR synthetase family.</text>
</comment>
<evidence type="ECO:0000259" key="8">
    <source>
        <dbReference type="Pfam" id="PF01259"/>
    </source>
</evidence>
<evidence type="ECO:0000256" key="7">
    <source>
        <dbReference type="HAMAP-Rule" id="MF_00137"/>
    </source>
</evidence>
<dbReference type="EC" id="6.3.2.6" evidence="7"/>